<feature type="region of interest" description="Disordered" evidence="4">
    <location>
        <begin position="304"/>
        <end position="355"/>
    </location>
</feature>
<gene>
    <name evidence="6" type="ORF">MVEN_00207100</name>
</gene>
<evidence type="ECO:0000256" key="4">
    <source>
        <dbReference type="SAM" id="MobiDB-lite"/>
    </source>
</evidence>
<dbReference type="InterPro" id="IPR000504">
    <property type="entry name" value="RRM_dom"/>
</dbReference>
<keyword evidence="7" id="KW-1185">Reference proteome</keyword>
<reference evidence="6" key="1">
    <citation type="submission" date="2020-05" db="EMBL/GenBank/DDBJ databases">
        <title>Mycena genomes resolve the evolution of fungal bioluminescence.</title>
        <authorList>
            <person name="Tsai I.J."/>
        </authorList>
    </citation>
    <scope>NUCLEOTIDE SEQUENCE</scope>
    <source>
        <strain evidence="6">CCC161011</strain>
    </source>
</reference>
<evidence type="ECO:0000259" key="5">
    <source>
        <dbReference type="PROSITE" id="PS50102"/>
    </source>
</evidence>
<feature type="domain" description="RRM" evidence="5">
    <location>
        <begin position="182"/>
        <end position="272"/>
    </location>
</feature>
<proteinExistence type="predicted"/>
<keyword evidence="2 3" id="KW-0694">RNA-binding</keyword>
<dbReference type="PROSITE" id="PS50102">
    <property type="entry name" value="RRM"/>
    <property type="match status" value="1"/>
</dbReference>
<feature type="compositionally biased region" description="Basic and acidic residues" evidence="4">
    <location>
        <begin position="515"/>
        <end position="592"/>
    </location>
</feature>
<protein>
    <submittedName>
        <fullName evidence="6">Polyadenylate-binding protein 1</fullName>
    </submittedName>
</protein>
<comment type="caution">
    <text evidence="6">The sequence shown here is derived from an EMBL/GenBank/DDBJ whole genome shotgun (WGS) entry which is preliminary data.</text>
</comment>
<dbReference type="InterPro" id="IPR012677">
    <property type="entry name" value="Nucleotide-bd_a/b_plait_sf"/>
</dbReference>
<dbReference type="Proteomes" id="UP000620124">
    <property type="component" value="Unassembled WGS sequence"/>
</dbReference>
<dbReference type="PANTHER" id="PTHR24012">
    <property type="entry name" value="RNA BINDING PROTEIN"/>
    <property type="match status" value="1"/>
</dbReference>
<dbReference type="Gene3D" id="3.30.70.330">
    <property type="match status" value="1"/>
</dbReference>
<dbReference type="AlphaFoldDB" id="A0A8H6Z0P0"/>
<sequence length="598" mass="67077">MPETKPNTVYPPHPSLGVTRLFLSSLPSYVLETDVTRVFEGIYPTPKLSFARTKNGRNQGALRPRVDFYDLESAEKALAIYHLQPIPFVEPRVTLTFSTIPGFYPKSFGVPDASVSPRIIKALPSGCTEGTLYDLCRPYGPIYSVRIDPVAGGLVQFWVEAHAQDAEICLAPRMILKPYDPYSLFCTNLGFNLDSWTFRTHFAKVSAIFLFRGGVAYPSKYGDITHAEIFTTQGGKSRGRGVITFSQTSEASTALQAMQGVEIDWKSLSVTYCWVKERVKKCATQAESASKGIDSCVLDGEASPLEKSTVAEERRSTTVPSEPTPAPKVPKIPIQRPESAAPEEVVDGQTENHSSIDEDLDSAVEDLYATAAPSKLTQAPPGSTTAPSWQLFNFQQLLDDSATKHRAAQIQTERLREELESAKLQIYNTEKELRAAQLENELLRGKMESTEQQGAAVNKLLQERLDAETKERAAQQVQNQLLRDEFEGVKRALEIAESRLKILQLEADRPLWEAAKKKREETERVERAREERRRAAELAESRRKMQEFQEQEKARKRAAEEAERKERLRREAEERARQEKEGVRTQAAREGRAGTQGA</sequence>
<organism evidence="6 7">
    <name type="scientific">Mycena venus</name>
    <dbReference type="NCBI Taxonomy" id="2733690"/>
    <lineage>
        <taxon>Eukaryota</taxon>
        <taxon>Fungi</taxon>
        <taxon>Dikarya</taxon>
        <taxon>Basidiomycota</taxon>
        <taxon>Agaricomycotina</taxon>
        <taxon>Agaricomycetes</taxon>
        <taxon>Agaricomycetidae</taxon>
        <taxon>Agaricales</taxon>
        <taxon>Marasmiineae</taxon>
        <taxon>Mycenaceae</taxon>
        <taxon>Mycena</taxon>
    </lineage>
</organism>
<dbReference type="OrthoDB" id="3265210at2759"/>
<evidence type="ECO:0000256" key="2">
    <source>
        <dbReference type="ARBA" id="ARBA00022884"/>
    </source>
</evidence>
<dbReference type="CDD" id="cd00590">
    <property type="entry name" value="RRM_SF"/>
    <property type="match status" value="2"/>
</dbReference>
<dbReference type="Pfam" id="PF00076">
    <property type="entry name" value="RRM_1"/>
    <property type="match status" value="1"/>
</dbReference>
<dbReference type="GO" id="GO:0003723">
    <property type="term" value="F:RNA binding"/>
    <property type="evidence" value="ECO:0007669"/>
    <property type="project" value="UniProtKB-UniRule"/>
</dbReference>
<accession>A0A8H6Z0P0</accession>
<dbReference type="EMBL" id="JACAZI010000002">
    <property type="protein sequence ID" value="KAF7368819.1"/>
    <property type="molecule type" value="Genomic_DNA"/>
</dbReference>
<evidence type="ECO:0000313" key="6">
    <source>
        <dbReference type="EMBL" id="KAF7368819.1"/>
    </source>
</evidence>
<name>A0A8H6Z0P0_9AGAR</name>
<dbReference type="SUPFAM" id="SSF54928">
    <property type="entry name" value="RNA-binding domain, RBD"/>
    <property type="match status" value="2"/>
</dbReference>
<evidence type="ECO:0000256" key="3">
    <source>
        <dbReference type="PROSITE-ProRule" id="PRU00176"/>
    </source>
</evidence>
<dbReference type="SMART" id="SM00360">
    <property type="entry name" value="RRM"/>
    <property type="match status" value="2"/>
</dbReference>
<keyword evidence="1" id="KW-0677">Repeat</keyword>
<dbReference type="InterPro" id="IPR035979">
    <property type="entry name" value="RBD_domain_sf"/>
</dbReference>
<evidence type="ECO:0000256" key="1">
    <source>
        <dbReference type="ARBA" id="ARBA00022737"/>
    </source>
</evidence>
<feature type="region of interest" description="Disordered" evidence="4">
    <location>
        <begin position="515"/>
        <end position="598"/>
    </location>
</feature>
<evidence type="ECO:0000313" key="7">
    <source>
        <dbReference type="Proteomes" id="UP000620124"/>
    </source>
</evidence>